<evidence type="ECO:0000256" key="1">
    <source>
        <dbReference type="SAM" id="SignalP"/>
    </source>
</evidence>
<sequence>MISLSSSWVVCGLFSLAVPLSIPPPMVSSLIPPLSILLVPLSHDSSYLCVCGSSVIHALSFSLGPWFGSRWFLSLRGSLVYLSLDGSWFVYLNVSVSRSAFGEISSFALMN</sequence>
<accession>A0AAN9HX42</accession>
<evidence type="ECO:0008006" key="4">
    <source>
        <dbReference type="Google" id="ProtNLM"/>
    </source>
</evidence>
<name>A0AAN9HX42_CROPI</name>
<protein>
    <recommendedName>
        <fullName evidence="4">Secreted protein</fullName>
    </recommendedName>
</protein>
<feature type="signal peptide" evidence="1">
    <location>
        <begin position="1"/>
        <end position="19"/>
    </location>
</feature>
<comment type="caution">
    <text evidence="2">The sequence shown here is derived from an EMBL/GenBank/DDBJ whole genome shotgun (WGS) entry which is preliminary data.</text>
</comment>
<feature type="chain" id="PRO_5042927709" description="Secreted protein" evidence="1">
    <location>
        <begin position="20"/>
        <end position="111"/>
    </location>
</feature>
<proteinExistence type="predicted"/>
<keyword evidence="3" id="KW-1185">Reference proteome</keyword>
<dbReference type="AlphaFoldDB" id="A0AAN9HX42"/>
<evidence type="ECO:0000313" key="2">
    <source>
        <dbReference type="EMBL" id="KAK7251064.1"/>
    </source>
</evidence>
<gene>
    <name evidence="2" type="ORF">RIF29_33939</name>
</gene>
<reference evidence="2 3" key="1">
    <citation type="submission" date="2024-01" db="EMBL/GenBank/DDBJ databases">
        <title>The genomes of 5 underutilized Papilionoideae crops provide insights into root nodulation and disease resistanc.</title>
        <authorList>
            <person name="Yuan L."/>
        </authorList>
    </citation>
    <scope>NUCLEOTIDE SEQUENCE [LARGE SCALE GENOMIC DNA]</scope>
    <source>
        <strain evidence="2">ZHUSHIDOU_FW_LH</strain>
        <tissue evidence="2">Leaf</tissue>
    </source>
</reference>
<evidence type="ECO:0000313" key="3">
    <source>
        <dbReference type="Proteomes" id="UP001372338"/>
    </source>
</evidence>
<dbReference type="Proteomes" id="UP001372338">
    <property type="component" value="Unassembled WGS sequence"/>
</dbReference>
<keyword evidence="1" id="KW-0732">Signal</keyword>
<dbReference type="EMBL" id="JAYWIO010000007">
    <property type="protein sequence ID" value="KAK7251064.1"/>
    <property type="molecule type" value="Genomic_DNA"/>
</dbReference>
<organism evidence="2 3">
    <name type="scientific">Crotalaria pallida</name>
    <name type="common">Smooth rattlebox</name>
    <name type="synonym">Crotalaria striata</name>
    <dbReference type="NCBI Taxonomy" id="3830"/>
    <lineage>
        <taxon>Eukaryota</taxon>
        <taxon>Viridiplantae</taxon>
        <taxon>Streptophyta</taxon>
        <taxon>Embryophyta</taxon>
        <taxon>Tracheophyta</taxon>
        <taxon>Spermatophyta</taxon>
        <taxon>Magnoliopsida</taxon>
        <taxon>eudicotyledons</taxon>
        <taxon>Gunneridae</taxon>
        <taxon>Pentapetalae</taxon>
        <taxon>rosids</taxon>
        <taxon>fabids</taxon>
        <taxon>Fabales</taxon>
        <taxon>Fabaceae</taxon>
        <taxon>Papilionoideae</taxon>
        <taxon>50 kb inversion clade</taxon>
        <taxon>genistoids sensu lato</taxon>
        <taxon>core genistoids</taxon>
        <taxon>Crotalarieae</taxon>
        <taxon>Crotalaria</taxon>
    </lineage>
</organism>